<evidence type="ECO:0000313" key="1">
    <source>
        <dbReference type="EMBL" id="NIZ41580.1"/>
    </source>
</evidence>
<comment type="caution">
    <text evidence="1">The sequence shown here is derived from an EMBL/GenBank/DDBJ whole genome shotgun (WGS) entry which is preliminary data.</text>
</comment>
<gene>
    <name evidence="1" type="ORF">HCT14_08660</name>
</gene>
<dbReference type="EMBL" id="JAATLJ010000007">
    <property type="protein sequence ID" value="NIZ41580.1"/>
    <property type="molecule type" value="Genomic_DNA"/>
</dbReference>
<organism evidence="1 2">
    <name type="scientific">Entomospira entomophila</name>
    <dbReference type="NCBI Taxonomy" id="2719988"/>
    <lineage>
        <taxon>Bacteria</taxon>
        <taxon>Pseudomonadati</taxon>
        <taxon>Spirochaetota</taxon>
        <taxon>Spirochaetia</taxon>
        <taxon>Spirochaetales</taxon>
        <taxon>Spirochaetaceae</taxon>
        <taxon>Entomospira</taxon>
    </lineage>
</organism>
<accession>A0A968KX78</accession>
<dbReference type="Proteomes" id="UP000711995">
    <property type="component" value="Unassembled WGS sequence"/>
</dbReference>
<evidence type="ECO:0000313" key="2">
    <source>
        <dbReference type="Proteomes" id="UP000711995"/>
    </source>
</evidence>
<name>A0A968KX78_9SPIO</name>
<dbReference type="RefSeq" id="WP_167701201.1">
    <property type="nucleotide sequence ID" value="NZ_CP118180.1"/>
</dbReference>
<keyword evidence="2" id="KW-1185">Reference proteome</keyword>
<protein>
    <submittedName>
        <fullName evidence="1">Uncharacterized protein</fullName>
    </submittedName>
</protein>
<sequence>MLEKLYNVTQEQRRLEQQRDMLAMVGVQDTDLNSRLSEARQRARELASDIDTTSRL</sequence>
<proteinExistence type="predicted"/>
<dbReference type="AlphaFoldDB" id="A0A968KX78"/>
<reference evidence="1 2" key="1">
    <citation type="submission" date="2020-03" db="EMBL/GenBank/DDBJ databases">
        <title>Spirochaetal bacteria isolated from arthropods constitute a novel genus Entomospira genus novum within the order Spirochaetales.</title>
        <authorList>
            <person name="Grana-Miraglia L."/>
            <person name="Sikutova S."/>
            <person name="Fingerle V."/>
            <person name="Sing A."/>
            <person name="Castillo-Ramirez S."/>
            <person name="Margos G."/>
            <person name="Rudolf I."/>
        </authorList>
    </citation>
    <scope>NUCLEOTIDE SEQUENCE [LARGE SCALE GENOMIC DNA]</scope>
    <source>
        <strain evidence="1 2">BR193</strain>
    </source>
</reference>